<feature type="compositionally biased region" description="Basic residues" evidence="1">
    <location>
        <begin position="1778"/>
        <end position="1787"/>
    </location>
</feature>
<feature type="region of interest" description="Disordered" evidence="1">
    <location>
        <begin position="1763"/>
        <end position="1824"/>
    </location>
</feature>
<feature type="region of interest" description="Disordered" evidence="1">
    <location>
        <begin position="1615"/>
        <end position="1634"/>
    </location>
</feature>
<dbReference type="EMBL" id="ASGP02000002">
    <property type="protein sequence ID" value="KAH9522115.1"/>
    <property type="molecule type" value="Genomic_DNA"/>
</dbReference>
<feature type="compositionally biased region" description="Basic residues" evidence="1">
    <location>
        <begin position="103"/>
        <end position="116"/>
    </location>
</feature>
<organism evidence="3 4">
    <name type="scientific">Dermatophagoides farinae</name>
    <name type="common">American house dust mite</name>
    <dbReference type="NCBI Taxonomy" id="6954"/>
    <lineage>
        <taxon>Eukaryota</taxon>
        <taxon>Metazoa</taxon>
        <taxon>Ecdysozoa</taxon>
        <taxon>Arthropoda</taxon>
        <taxon>Chelicerata</taxon>
        <taxon>Arachnida</taxon>
        <taxon>Acari</taxon>
        <taxon>Acariformes</taxon>
        <taxon>Sarcoptiformes</taxon>
        <taxon>Astigmata</taxon>
        <taxon>Psoroptidia</taxon>
        <taxon>Analgoidea</taxon>
        <taxon>Pyroglyphidae</taxon>
        <taxon>Dermatophagoidinae</taxon>
        <taxon>Dermatophagoides</taxon>
    </lineage>
</organism>
<feature type="compositionally biased region" description="Polar residues" evidence="1">
    <location>
        <begin position="1765"/>
        <end position="1777"/>
    </location>
</feature>
<evidence type="ECO:0000256" key="2">
    <source>
        <dbReference type="SAM" id="Phobius"/>
    </source>
</evidence>
<protein>
    <submittedName>
        <fullName evidence="3">Uncharacterized protein</fullName>
    </submittedName>
</protein>
<reference evidence="3" key="2">
    <citation type="journal article" date="2022" name="Res Sq">
        <title>Comparative Genomics Reveals Insights into the Divergent Evolution of Astigmatic Mites and Household Pest Adaptations.</title>
        <authorList>
            <person name="Xiong Q."/>
            <person name="Wan A.T.-Y."/>
            <person name="Liu X.-Y."/>
            <person name="Fung C.S.-H."/>
            <person name="Xiao X."/>
            <person name="Malainual N."/>
            <person name="Hou J."/>
            <person name="Wang L."/>
            <person name="Wang M."/>
            <person name="Yang K."/>
            <person name="Cui Y."/>
            <person name="Leung E."/>
            <person name="Nong W."/>
            <person name="Shin S.-K."/>
            <person name="Au S."/>
            <person name="Jeong K.Y."/>
            <person name="Chew F.T."/>
            <person name="Hui J."/>
            <person name="Leung T.F."/>
            <person name="Tungtrongchitr A."/>
            <person name="Zhong N."/>
            <person name="Liu Z."/>
            <person name="Tsui S."/>
        </authorList>
    </citation>
    <scope>NUCLEOTIDE SEQUENCE</scope>
    <source>
        <strain evidence="3">Derf</strain>
        <tissue evidence="3">Whole organism</tissue>
    </source>
</reference>
<feature type="compositionally biased region" description="Low complexity" evidence="1">
    <location>
        <begin position="1597"/>
        <end position="1606"/>
    </location>
</feature>
<feature type="region of interest" description="Disordered" evidence="1">
    <location>
        <begin position="1"/>
        <end position="117"/>
    </location>
</feature>
<feature type="compositionally biased region" description="Polar residues" evidence="1">
    <location>
        <begin position="52"/>
        <end position="63"/>
    </location>
</feature>
<dbReference type="Proteomes" id="UP000790347">
    <property type="component" value="Unassembled WGS sequence"/>
</dbReference>
<feature type="region of interest" description="Disordered" evidence="1">
    <location>
        <begin position="2061"/>
        <end position="2091"/>
    </location>
</feature>
<feature type="compositionally biased region" description="Basic and acidic residues" evidence="1">
    <location>
        <begin position="70"/>
        <end position="86"/>
    </location>
</feature>
<feature type="compositionally biased region" description="Polar residues" evidence="1">
    <location>
        <begin position="1372"/>
        <end position="1384"/>
    </location>
</feature>
<feature type="compositionally biased region" description="Low complexity" evidence="1">
    <location>
        <begin position="1617"/>
        <end position="1634"/>
    </location>
</feature>
<accession>A0A922LBJ5</accession>
<feature type="region of interest" description="Disordered" evidence="1">
    <location>
        <begin position="1701"/>
        <end position="1745"/>
    </location>
</feature>
<feature type="compositionally biased region" description="Basic and acidic residues" evidence="1">
    <location>
        <begin position="1980"/>
        <end position="1989"/>
    </location>
</feature>
<keyword evidence="4" id="KW-1185">Reference proteome</keyword>
<feature type="region of interest" description="Disordered" evidence="1">
    <location>
        <begin position="1364"/>
        <end position="1416"/>
    </location>
</feature>
<feature type="compositionally biased region" description="Basic and acidic residues" evidence="1">
    <location>
        <begin position="1"/>
        <end position="10"/>
    </location>
</feature>
<feature type="region of interest" description="Disordered" evidence="1">
    <location>
        <begin position="1584"/>
        <end position="1610"/>
    </location>
</feature>
<reference evidence="3" key="1">
    <citation type="submission" date="2013-05" db="EMBL/GenBank/DDBJ databases">
        <authorList>
            <person name="Yim A.K.Y."/>
            <person name="Chan T.F."/>
            <person name="Ji K.M."/>
            <person name="Liu X.Y."/>
            <person name="Zhou J.W."/>
            <person name="Li R.Q."/>
            <person name="Yang K.Y."/>
            <person name="Li J."/>
            <person name="Li M."/>
            <person name="Law P.T.W."/>
            <person name="Wu Y.L."/>
            <person name="Cai Z.L."/>
            <person name="Qin H."/>
            <person name="Bao Y."/>
            <person name="Leung R.K.K."/>
            <person name="Ng P.K.S."/>
            <person name="Zou J."/>
            <person name="Zhong X.J."/>
            <person name="Ran P.X."/>
            <person name="Zhong N.S."/>
            <person name="Liu Z.G."/>
            <person name="Tsui S.K.W."/>
        </authorList>
    </citation>
    <scope>NUCLEOTIDE SEQUENCE</scope>
    <source>
        <strain evidence="3">Derf</strain>
        <tissue evidence="3">Whole organism</tissue>
    </source>
</reference>
<keyword evidence="2" id="KW-0812">Transmembrane</keyword>
<feature type="compositionally biased region" description="Basic and acidic residues" evidence="1">
    <location>
        <begin position="1701"/>
        <end position="1711"/>
    </location>
</feature>
<feature type="compositionally biased region" description="Polar residues" evidence="1">
    <location>
        <begin position="1394"/>
        <end position="1405"/>
    </location>
</feature>
<feature type="compositionally biased region" description="Polar residues" evidence="1">
    <location>
        <begin position="87"/>
        <end position="98"/>
    </location>
</feature>
<evidence type="ECO:0000256" key="1">
    <source>
        <dbReference type="SAM" id="MobiDB-lite"/>
    </source>
</evidence>
<name>A0A922LBJ5_DERFA</name>
<proteinExistence type="predicted"/>
<feature type="region of interest" description="Disordered" evidence="1">
    <location>
        <begin position="518"/>
        <end position="538"/>
    </location>
</feature>
<feature type="compositionally biased region" description="Polar residues" evidence="1">
    <location>
        <begin position="1712"/>
        <end position="1728"/>
    </location>
</feature>
<evidence type="ECO:0000313" key="4">
    <source>
        <dbReference type="Proteomes" id="UP000790347"/>
    </source>
</evidence>
<keyword evidence="2" id="KW-1133">Transmembrane helix</keyword>
<comment type="caution">
    <text evidence="3">The sequence shown here is derived from an EMBL/GenBank/DDBJ whole genome shotgun (WGS) entry which is preliminary data.</text>
</comment>
<evidence type="ECO:0000313" key="3">
    <source>
        <dbReference type="EMBL" id="KAH9522115.1"/>
    </source>
</evidence>
<keyword evidence="2" id="KW-0472">Membrane</keyword>
<gene>
    <name evidence="3" type="ORF">DERF_005716</name>
</gene>
<feature type="region of interest" description="Disordered" evidence="1">
    <location>
        <begin position="1956"/>
        <end position="1997"/>
    </location>
</feature>
<sequence>MNKPHDSSNDDHDDDSDENENRQPSSSSSNYQLSIHQTNNVEDDNNNNIQNKYSQSSSTTLTRPPSEYKYSSHSDDDDHYNKENNDNNRINQQKFNVKQQHDKPKRRKRRRRKKSKFMIINSDNDFNLPMMNRTKSIFDQSVHCDDDGDYQRPSFIHHRKNFININDHFSQQSTDDIRPYCAQKMSIYGQQQSSLSNFTVSCSSLSSINRSPTYTTITNKPIMYDQHHLRHQAFRPVLSIMASLIMLMTIYCDHCSCSPSSSSLFIHSNSNSNQQKPSSYHMMMVNNGRFQHLGSNVKLIEDDSDQFKLLILMVHELSTGLSQRIRTNNILLINLTFWMKADEISIIYKSINLRTASELQPNFILTQFVSNHGKFGEYLSRFGLNNSDCSFCSLSMQSSLHLLLECPAFHLERFRFMIDANIDSTNVRQQVIDFFDSRLIVIYHENARSLSSNKRFAIASPTSWTSTRSDRIQKTLMSMSSPYYQRKSLRPLNRKSNLNKDNNLWASESRLQLYQQYPSNQSSHIKPRPTTANTNVDSMESFDGSIVESMDRVDDDFIDYDEEENEMDQDIRSPDDQMTTMNRMKPASMPLRLIEQIRSYQMTDDMNETNHCDHLLAYDLMLNHSINSPIMEQRIIIESEHLELYLRLHPATNRKSTVDSSTSESMVNYDNNGNWNCRQMLQAQLSSTKSAIFDLSTSTFNVSCYLVYGPQFQCVLFTFTTHHFASILRSSNQKEQFCGMTVLKFNLLDNRCQLSLTVKQISATVHHKSGDNIGHRLIRNQFYQSIPSSIWEILHDTLPTIMAASTNITTTNEQSSSSSGSTVNCIRLCQTIPYTNYNERINRKNPNNKSHRNKPESNHELMVIENTKPKCIVHLDNRNVVNSNLNLNQNQAAAVSNHYSIASIGTTAGMGNSGLSVASSLATPQINEATKKTCIESSKHVLTHNGLVINHPTLKLIITRPRNEDFDPMEKETLQPLEFYLKLESKNLASNAQYFDLVLKKYKWSASASLLYPEIYPGILTGQTSVPVESAHHHQHHHGHHDHDRLPNVYFRFIFNNLKITKWGYRYVLKITLRSNPACYTIETTFGPFNVRPATDQSEQQPFTNDTNNNDVHFVWTTEKCHSVRINLQASIVIDRASQQVIGGHTNGHAPVSRFIDYLCDLNMEKLNIFLINFLANRAATTASDMIPSVVKARIAMQNSASHRSERRRLMARREWTFTHENDHARLVHDFIQDNGFRINGTQCLQMLFQSKNVSMLHHLDRKTNNKSTPAQSNSIQEQFNRYYESFAHFQQQQLRQRLINMTFIYSGELLLKIKQIYINDKPLYISPSPTSTSSGPKKVHFGLGFHRKTKVVDFKKNLTNRAVEKRKSDESTSTMATTQAENSNNEDEVEYLGSNNNQGSMTTTKPHRTRAKASGSNLNRHATTVGPFMIDDDKEHQFSNKSLIWILILFVNTLLVFGFIILLAVCYYRKIIYDTTIMKQQQQQISKMADSRRLDDDPASVRPTHRDDVFMLGTKDYHPTSSGSSYSSYGSGQHSSSPPLGFRRSAFVGAGERSLVDEMIYEKALKNQALKVQHMNRFISSAASKARYPSPRQLPTITTTTGISIQQEPTITGITSSSGFCSSSSSNSSDNSSLSRHRIIIMAILNNNVVHKAQTNPSLTMDPQHEQKELTATDVLNNEATEVAVTTVPSPITITEVPVKEADSNDDKNQHPSISIATTSPDKQTLSLPHVKEESTKTERLEEIETPKPIVVNYNEDWDLLTPVSPSTSRSSNKIGSRNRQRRRSSLRPMANGRYSTLSLAHDEEAEDSSTGSSDSLDRTYSLRGDENEDEKYFIYKVKDINLVPRKECVGKVIVPRDMFGGRGHNITLEEFRKLIRQSSDEMLREAARQRFKYLAESYHLVASTQESETPVRQMYPAQGVFIKLDNEPYPWRREVDTSWTAKLQAEYERKFGPIQLSSSRQQRKRSSISPAQLGRLSRIQEEDKDRECEEEEENRNVWDPKRIIQQTQRRRNSTNRVAPLAMNVYDNKLSSTYPSRTSAFRTANHMGKYDWFQSQPATTSTSFDHRYGQRRKQPVARARYKGGRPPWRF</sequence>
<feature type="compositionally biased region" description="Basic and acidic residues" evidence="1">
    <location>
        <begin position="1731"/>
        <end position="1745"/>
    </location>
</feature>
<feature type="transmembrane region" description="Helical" evidence="2">
    <location>
        <begin position="1444"/>
        <end position="1469"/>
    </location>
</feature>
<feature type="compositionally biased region" description="Basic residues" evidence="1">
    <location>
        <begin position="2070"/>
        <end position="2084"/>
    </location>
</feature>